<dbReference type="InterPro" id="IPR032675">
    <property type="entry name" value="LRR_dom_sf"/>
</dbReference>
<dbReference type="GO" id="GO:0051694">
    <property type="term" value="P:pointed-end actin filament capping"/>
    <property type="evidence" value="ECO:0007669"/>
    <property type="project" value="InterPro"/>
</dbReference>
<feature type="compositionally biased region" description="Basic and acidic residues" evidence="4">
    <location>
        <begin position="227"/>
        <end position="239"/>
    </location>
</feature>
<dbReference type="SMART" id="SM00368">
    <property type="entry name" value="LRR_RI"/>
    <property type="match status" value="2"/>
</dbReference>
<feature type="compositionally biased region" description="Polar residues" evidence="4">
    <location>
        <begin position="207"/>
        <end position="226"/>
    </location>
</feature>
<sequence length="262" mass="28354">MSGTEPSKPKRVWGTPTVSAADTIAQVAANDASLEVVDLSGSAIFSMKSDDYMQQLSDALARNTVVKELVLRECGIGDRGCEFLKAALATNKTLAVINLEKNSISGTGGSSLAQGLQDNIGVREVNLMSQTQTKWTDRCLDDFLQMFDTNVSLVKIVWRLDSRKSFAINKMITRNNEIERRVKAGMECDDVLPTSLKGKSVCLPNKDYQSSTSAKPSSRSHTPLSRSDSDTDSKGEGGEVRPPPRSNKVLSRWPPAAVAGAE</sequence>
<dbReference type="GO" id="GO:0005523">
    <property type="term" value="F:tropomyosin binding"/>
    <property type="evidence" value="ECO:0007669"/>
    <property type="project" value="InterPro"/>
</dbReference>
<dbReference type="AlphaFoldDB" id="A0A6U5BWJ7"/>
<comment type="subcellular location">
    <subcellularLocation>
        <location evidence="1">Cytoplasm</location>
        <location evidence="1">Cytoskeleton</location>
    </subcellularLocation>
</comment>
<protein>
    <submittedName>
        <fullName evidence="5">Uncharacterized protein</fullName>
    </submittedName>
</protein>
<dbReference type="InterPro" id="IPR001611">
    <property type="entry name" value="Leu-rich_rpt"/>
</dbReference>
<dbReference type="SUPFAM" id="SSF52047">
    <property type="entry name" value="RNI-like"/>
    <property type="match status" value="1"/>
</dbReference>
<evidence type="ECO:0000256" key="3">
    <source>
        <dbReference type="ARBA" id="ARBA00023212"/>
    </source>
</evidence>
<evidence type="ECO:0000256" key="2">
    <source>
        <dbReference type="ARBA" id="ARBA00022490"/>
    </source>
</evidence>
<proteinExistence type="predicted"/>
<keyword evidence="3" id="KW-0206">Cytoskeleton</keyword>
<keyword evidence="2" id="KW-0963">Cytoplasm</keyword>
<dbReference type="PANTHER" id="PTHR10901:SF6">
    <property type="entry name" value="TROPOMODULIN, ISOFORM N"/>
    <property type="match status" value="1"/>
</dbReference>
<gene>
    <name evidence="5" type="ORF">HAND00432_LOCUS32030</name>
</gene>
<dbReference type="GO" id="GO:0007015">
    <property type="term" value="P:actin filament organization"/>
    <property type="evidence" value="ECO:0007669"/>
    <property type="project" value="TreeGrafter"/>
</dbReference>
<accession>A0A6U5BWJ7</accession>
<dbReference type="Pfam" id="PF13516">
    <property type="entry name" value="LRR_6"/>
    <property type="match status" value="2"/>
</dbReference>
<evidence type="ECO:0000256" key="4">
    <source>
        <dbReference type="SAM" id="MobiDB-lite"/>
    </source>
</evidence>
<evidence type="ECO:0000313" key="5">
    <source>
        <dbReference type="EMBL" id="CAD8981020.1"/>
    </source>
</evidence>
<name>A0A6U5BWJ7_HEMAN</name>
<dbReference type="PANTHER" id="PTHR10901">
    <property type="entry name" value="TROPOMODULIN"/>
    <property type="match status" value="1"/>
</dbReference>
<organism evidence="5">
    <name type="scientific">Hemiselmis andersenii</name>
    <name type="common">Cryptophyte alga</name>
    <dbReference type="NCBI Taxonomy" id="464988"/>
    <lineage>
        <taxon>Eukaryota</taxon>
        <taxon>Cryptophyceae</taxon>
        <taxon>Cryptomonadales</taxon>
        <taxon>Hemiselmidaceae</taxon>
        <taxon>Hemiselmis</taxon>
    </lineage>
</organism>
<dbReference type="EMBL" id="HBFX01053184">
    <property type="protein sequence ID" value="CAD8981020.1"/>
    <property type="molecule type" value="Transcribed_RNA"/>
</dbReference>
<feature type="region of interest" description="Disordered" evidence="4">
    <location>
        <begin position="203"/>
        <end position="262"/>
    </location>
</feature>
<dbReference type="InterPro" id="IPR004934">
    <property type="entry name" value="TMOD"/>
</dbReference>
<dbReference type="Gene3D" id="3.80.10.10">
    <property type="entry name" value="Ribonuclease Inhibitor"/>
    <property type="match status" value="1"/>
</dbReference>
<reference evidence="5" key="1">
    <citation type="submission" date="2021-01" db="EMBL/GenBank/DDBJ databases">
        <authorList>
            <person name="Corre E."/>
            <person name="Pelletier E."/>
            <person name="Niang G."/>
            <person name="Scheremetjew M."/>
            <person name="Finn R."/>
            <person name="Kale V."/>
            <person name="Holt S."/>
            <person name="Cochrane G."/>
            <person name="Meng A."/>
            <person name="Brown T."/>
            <person name="Cohen L."/>
        </authorList>
    </citation>
    <scope>NUCLEOTIDE SEQUENCE</scope>
    <source>
        <strain evidence="5">CCMP644</strain>
    </source>
</reference>
<evidence type="ECO:0000256" key="1">
    <source>
        <dbReference type="ARBA" id="ARBA00004245"/>
    </source>
</evidence>
<dbReference type="GO" id="GO:0005856">
    <property type="term" value="C:cytoskeleton"/>
    <property type="evidence" value="ECO:0007669"/>
    <property type="project" value="UniProtKB-SubCell"/>
</dbReference>